<accession>D0WG83</accession>
<feature type="domain" description="DUF218" evidence="2">
    <location>
        <begin position="66"/>
        <end position="173"/>
    </location>
</feature>
<dbReference type="AlphaFoldDB" id="D0WG83"/>
<feature type="transmembrane region" description="Helical" evidence="1">
    <location>
        <begin position="21"/>
        <end position="46"/>
    </location>
</feature>
<dbReference type="PANTHER" id="PTHR30336:SF6">
    <property type="entry name" value="INTEGRAL MEMBRANE PROTEIN"/>
    <property type="match status" value="1"/>
</dbReference>
<evidence type="ECO:0000259" key="2">
    <source>
        <dbReference type="Pfam" id="PF02698"/>
    </source>
</evidence>
<protein>
    <recommendedName>
        <fullName evidence="2">DUF218 domain-containing protein</fullName>
    </recommendedName>
</protein>
<proteinExistence type="predicted"/>
<keyword evidence="1" id="KW-0472">Membrane</keyword>
<evidence type="ECO:0000256" key="1">
    <source>
        <dbReference type="SAM" id="Phobius"/>
    </source>
</evidence>
<dbReference type="InterPro" id="IPR003848">
    <property type="entry name" value="DUF218"/>
</dbReference>
<dbReference type="EMBL" id="ACUX02000006">
    <property type="protein sequence ID" value="EEZ61496.1"/>
    <property type="molecule type" value="Genomic_DNA"/>
</dbReference>
<dbReference type="PANTHER" id="PTHR30336">
    <property type="entry name" value="INNER MEMBRANE PROTEIN, PROBABLE PERMEASE"/>
    <property type="match status" value="1"/>
</dbReference>
<sequence>MPAGTVLSKEASRVLRTFVKAFIKLVFTLALFGALVVAGLNGIVLLQAHDRVSTLAEAESEGLKADCIVVLGASVLSDGSLSPILAHRVDAAVELYESGAAPVIVMSGDGRASNYDEPLHMKEYAMSKGVPESAIVCDEGGYHTFDSMWRCAHVYGASSAIAVTQEYHLSRAVFDGVGTGMDTYGVISDSGSYDDQLWYDVRECASRCSDFISVASGDTAENAASAIA</sequence>
<evidence type="ECO:0000313" key="4">
    <source>
        <dbReference type="Proteomes" id="UP000006001"/>
    </source>
</evidence>
<dbReference type="InterPro" id="IPR014729">
    <property type="entry name" value="Rossmann-like_a/b/a_fold"/>
</dbReference>
<evidence type="ECO:0000313" key="3">
    <source>
        <dbReference type="EMBL" id="EEZ61496.1"/>
    </source>
</evidence>
<dbReference type="Gene3D" id="3.40.50.620">
    <property type="entry name" value="HUPs"/>
    <property type="match status" value="1"/>
</dbReference>
<dbReference type="STRING" id="649764.HMPREF0762_00834"/>
<keyword evidence="4" id="KW-1185">Reference proteome</keyword>
<dbReference type="GO" id="GO:0005886">
    <property type="term" value="C:plasma membrane"/>
    <property type="evidence" value="ECO:0007669"/>
    <property type="project" value="TreeGrafter"/>
</dbReference>
<dbReference type="CDD" id="cd06259">
    <property type="entry name" value="YdcF-like"/>
    <property type="match status" value="1"/>
</dbReference>
<keyword evidence="1" id="KW-1133">Transmembrane helix</keyword>
<gene>
    <name evidence="3" type="ORF">HMPREF0762_00834</name>
</gene>
<comment type="caution">
    <text evidence="3">The sequence shown here is derived from an EMBL/GenBank/DDBJ whole genome shotgun (WGS) entry which is preliminary data.</text>
</comment>
<keyword evidence="1" id="KW-0812">Transmembrane</keyword>
<dbReference type="HOGENOM" id="CLU_051474_0_1_11"/>
<reference evidence="3" key="1">
    <citation type="submission" date="2009-10" db="EMBL/GenBank/DDBJ databases">
        <authorList>
            <person name="Weinstock G."/>
            <person name="Sodergren E."/>
            <person name="Clifton S."/>
            <person name="Fulton L."/>
            <person name="Fulton B."/>
            <person name="Courtney L."/>
            <person name="Fronick C."/>
            <person name="Harrison M."/>
            <person name="Strong C."/>
            <person name="Farmer C."/>
            <person name="Delahaunty K."/>
            <person name="Markovic C."/>
            <person name="Hall O."/>
            <person name="Minx P."/>
            <person name="Tomlinson C."/>
            <person name="Mitreva M."/>
            <person name="Nelson J."/>
            <person name="Hou S."/>
            <person name="Wollam A."/>
            <person name="Pepin K.H."/>
            <person name="Johnson M."/>
            <person name="Bhonagiri V."/>
            <person name="Nash W.E."/>
            <person name="Warren W."/>
            <person name="Chinwalla A."/>
            <person name="Mardis E.R."/>
            <person name="Wilson R.K."/>
        </authorList>
    </citation>
    <scope>NUCLEOTIDE SEQUENCE [LARGE SCALE GENOMIC DNA]</scope>
    <source>
        <strain evidence="3">ATCC 700122</strain>
    </source>
</reference>
<dbReference type="eggNOG" id="COG2949">
    <property type="taxonomic scope" value="Bacteria"/>
</dbReference>
<name>D0WG83_SLAES</name>
<dbReference type="Pfam" id="PF02698">
    <property type="entry name" value="DUF218"/>
    <property type="match status" value="1"/>
</dbReference>
<dbReference type="Proteomes" id="UP000006001">
    <property type="component" value="Unassembled WGS sequence"/>
</dbReference>
<dbReference type="InterPro" id="IPR051599">
    <property type="entry name" value="Cell_Envelope_Assoc"/>
</dbReference>
<organism evidence="3 4">
    <name type="scientific">Slackia exigua (strain ATCC 700122 / DSM 15923 / CIP 105133 / JCM 11022 / KCTC 5966 / S-7)</name>
    <dbReference type="NCBI Taxonomy" id="649764"/>
    <lineage>
        <taxon>Bacteria</taxon>
        <taxon>Bacillati</taxon>
        <taxon>Actinomycetota</taxon>
        <taxon>Coriobacteriia</taxon>
        <taxon>Eggerthellales</taxon>
        <taxon>Eggerthellaceae</taxon>
        <taxon>Slackia</taxon>
    </lineage>
</organism>